<comment type="caution">
    <text evidence="9">The sequence shown here is derived from an EMBL/GenBank/DDBJ whole genome shotgun (WGS) entry which is preliminary data.</text>
</comment>
<dbReference type="InterPro" id="IPR036259">
    <property type="entry name" value="MFS_trans_sf"/>
</dbReference>
<feature type="transmembrane region" description="Helical" evidence="7">
    <location>
        <begin position="830"/>
        <end position="848"/>
    </location>
</feature>
<feature type="transmembrane region" description="Helical" evidence="7">
    <location>
        <begin position="1120"/>
        <end position="1141"/>
    </location>
</feature>
<comment type="subcellular location">
    <subcellularLocation>
        <location evidence="1">Membrane</location>
        <topology evidence="1">Multi-pass membrane protein</topology>
    </subcellularLocation>
</comment>
<feature type="transmembrane region" description="Helical" evidence="7">
    <location>
        <begin position="1089"/>
        <end position="1108"/>
    </location>
</feature>
<feature type="compositionally biased region" description="Pro residues" evidence="6">
    <location>
        <begin position="1"/>
        <end position="18"/>
    </location>
</feature>
<evidence type="ECO:0000256" key="1">
    <source>
        <dbReference type="ARBA" id="ARBA00004141"/>
    </source>
</evidence>
<feature type="region of interest" description="Disordered" evidence="6">
    <location>
        <begin position="1"/>
        <end position="65"/>
    </location>
</feature>
<feature type="compositionally biased region" description="Low complexity" evidence="6">
    <location>
        <begin position="50"/>
        <end position="65"/>
    </location>
</feature>
<dbReference type="PANTHER" id="PTHR42718">
    <property type="entry name" value="MAJOR FACILITATOR SUPERFAMILY MULTIDRUG TRANSPORTER MFSC"/>
    <property type="match status" value="1"/>
</dbReference>
<evidence type="ECO:0000259" key="8">
    <source>
        <dbReference type="PROSITE" id="PS50850"/>
    </source>
</evidence>
<feature type="transmembrane region" description="Helical" evidence="7">
    <location>
        <begin position="1061"/>
        <end position="1082"/>
    </location>
</feature>
<evidence type="ECO:0000256" key="7">
    <source>
        <dbReference type="SAM" id="Phobius"/>
    </source>
</evidence>
<dbReference type="PANTHER" id="PTHR42718:SF11">
    <property type="entry name" value="MAJOR FACILITATOR SUPERFAMILY (MFS) PROFILE DOMAIN-CONTAINING PROTEIN"/>
    <property type="match status" value="1"/>
</dbReference>
<name>A0A5C6TF77_FUSOC</name>
<dbReference type="Gene3D" id="1.20.1720.10">
    <property type="entry name" value="Multidrug resistance protein D"/>
    <property type="match status" value="1"/>
</dbReference>
<dbReference type="Gene3D" id="1.20.1250.20">
    <property type="entry name" value="MFS general substrate transporter like domains"/>
    <property type="match status" value="1"/>
</dbReference>
<sequence>MPATLPSPPKSNPSPVPDPGDEDSNDDDASTKEAKSTVTTTGPVSREESTTITSAKSTSEITTSETTAECTVTEIPQCTKTISYTTMSQSVTITVTTTLEPESHWVGYVADSQQGPSKAELDDPVDEETEEYLEDFFKEHDLLVDYEAEDASPECSTASSVLDLTCFSETLPSFCTHIVTSDNETLVENITVKALESSDKTKRHGHARFLGMNSKVMRRGSKCDGYSIEFSWELGSIDGCVQDCLGAMSKLALSCGLTGSRSDGISDSGSLVVGCGIYSYRVVEDYQHTITETTSDVATATATTESTSSEATATSSSSGTTFTTDEATTTKAATTSEEATSSTEDADATPTIDPNYQPLVQQDPECLEPADGDHGAIDPGTQDDYAEDFSSQEPDGGWEAGADIQHSYKETSHGVVYEYKVNWAQDCITDGDTQDIRWPLGQAGDITAYSLMRDAFEKCNNGGIGGSIQAGCLVYTFNAFGGADGFCKQKGWERDYLPLNFPKVGLALYIMTVIEVGCMGVKPNMNIMDHTTPEGKILTDAWNTVISKPGGPQRVYWGLESVEPSMVWCFFDFGSIEQHRRFAEEYGADAVKDIPKICTYGEFSKHIKMVPSSDVLESPLTEIILAYFPQDISEEKKEALSSKIQEILRQAFPGEARVAHAWGVENDFPARGEDGQPRSVLMGFVGLSHSEAWGTYRQTDAWKEALSSIERLEGFMTEKVNTPTGVLDQERNASREPSLFDQKELDRLGRERPACFSNLLSELGFIFAVVGSMMVSEYFVSGFNIILPSLAVTLEIPDEVRTWPAAVINLTTAVLLLPFARLSEIHGGRFIFLGGHVWLIIWSIIGGFSQNPTMLIACRAMQGLGPSAFLPSSVAIMSRIYRPGPRKNLVFSMLGAFSCIGFYSGIFFGALSAQVLGWKWYFFIGAFFCASIFITGLLTIPKSHGDPLPDLKMDWLGTATVVPGLALVVYALTDGGNAPQGWRTPYVYVTLILGIICLALFVYIEGWRASQPLMPAEVFKTKYMSRLVFALFMSYGSFGLFLFYASFYIESVLHIGPLLTAAWFIPLAAGGFILAIVGGFVLHILSGRLLLIISGLGFLGSTVLFALIPDSGRSNSFLYWAFVFPAMILATVGVDIAFNVTNVFITTSLPNHLQAVAGALITSLLYLGMAFWLGVGEMAVSAQKDIKGAENVDARSQYQIGFWTGAGLAVASLLIFITVRMESAKADLTADEKAQRERERAVEQSTE</sequence>
<feature type="transmembrane region" description="Helical" evidence="7">
    <location>
        <begin position="920"/>
        <end position="941"/>
    </location>
</feature>
<dbReference type="InterPro" id="IPR011701">
    <property type="entry name" value="MFS"/>
</dbReference>
<evidence type="ECO:0000313" key="10">
    <source>
        <dbReference type="Proteomes" id="UP000321331"/>
    </source>
</evidence>
<accession>A0A5C6TF77</accession>
<feature type="transmembrane region" description="Helical" evidence="7">
    <location>
        <begin position="1153"/>
        <end position="1175"/>
    </location>
</feature>
<reference evidence="9 10" key="1">
    <citation type="submission" date="2019-07" db="EMBL/GenBank/DDBJ databases">
        <title>The First High-Quality Draft Genome Sequence of the Causal Agent of the Current Panama Disease Epidemic.</title>
        <authorList>
            <person name="Warmington R.J."/>
            <person name="Kay W."/>
            <person name="Jeffries A."/>
            <person name="Bebber D."/>
            <person name="Moore K."/>
            <person name="Studholme D.J."/>
        </authorList>
    </citation>
    <scope>NUCLEOTIDE SEQUENCE [LARGE SCALE GENOMIC DNA]</scope>
    <source>
        <strain evidence="9 10">TR4</strain>
    </source>
</reference>
<feature type="transmembrane region" description="Helical" evidence="7">
    <location>
        <begin position="759"/>
        <end position="780"/>
    </location>
</feature>
<dbReference type="Proteomes" id="UP000321331">
    <property type="component" value="Unassembled WGS sequence"/>
</dbReference>
<keyword evidence="5" id="KW-0325">Glycoprotein</keyword>
<feature type="transmembrane region" description="Helical" evidence="7">
    <location>
        <begin position="889"/>
        <end position="908"/>
    </location>
</feature>
<feature type="region of interest" description="Disordered" evidence="6">
    <location>
        <begin position="1228"/>
        <end position="1247"/>
    </location>
</feature>
<feature type="transmembrane region" description="Helical" evidence="7">
    <location>
        <begin position="985"/>
        <end position="1006"/>
    </location>
</feature>
<dbReference type="GO" id="GO:0022857">
    <property type="term" value="F:transmembrane transporter activity"/>
    <property type="evidence" value="ECO:0007669"/>
    <property type="project" value="InterPro"/>
</dbReference>
<keyword evidence="2 7" id="KW-0812">Transmembrane</keyword>
<feature type="transmembrane region" description="Helical" evidence="7">
    <location>
        <begin position="1200"/>
        <end position="1219"/>
    </location>
</feature>
<feature type="compositionally biased region" description="Low complexity" evidence="6">
    <location>
        <begin position="296"/>
        <end position="351"/>
    </location>
</feature>
<dbReference type="PROSITE" id="PS50850">
    <property type="entry name" value="MFS"/>
    <property type="match status" value="1"/>
</dbReference>
<evidence type="ECO:0000256" key="2">
    <source>
        <dbReference type="ARBA" id="ARBA00022692"/>
    </source>
</evidence>
<evidence type="ECO:0000256" key="3">
    <source>
        <dbReference type="ARBA" id="ARBA00022989"/>
    </source>
</evidence>
<evidence type="ECO:0000256" key="6">
    <source>
        <dbReference type="SAM" id="MobiDB-lite"/>
    </source>
</evidence>
<evidence type="ECO:0000313" key="9">
    <source>
        <dbReference type="EMBL" id="TXC09537.1"/>
    </source>
</evidence>
<feature type="transmembrane region" description="Helical" evidence="7">
    <location>
        <begin position="800"/>
        <end position="818"/>
    </location>
</feature>
<keyword evidence="3 7" id="KW-1133">Transmembrane helix</keyword>
<dbReference type="SUPFAM" id="SSF103473">
    <property type="entry name" value="MFS general substrate transporter"/>
    <property type="match status" value="2"/>
</dbReference>
<feature type="domain" description="Major facilitator superfamily (MFS) profile" evidence="8">
    <location>
        <begin position="757"/>
        <end position="1224"/>
    </location>
</feature>
<dbReference type="EMBL" id="VMNF01000004">
    <property type="protein sequence ID" value="TXC09537.1"/>
    <property type="molecule type" value="Genomic_DNA"/>
</dbReference>
<feature type="region of interest" description="Disordered" evidence="6">
    <location>
        <begin position="296"/>
        <end position="400"/>
    </location>
</feature>
<keyword evidence="4 7" id="KW-0472">Membrane</keyword>
<protein>
    <recommendedName>
        <fullName evidence="8">Major facilitator superfamily (MFS) profile domain-containing protein</fullName>
    </recommendedName>
</protein>
<feature type="compositionally biased region" description="Acidic residues" evidence="6">
    <location>
        <begin position="19"/>
        <end position="28"/>
    </location>
</feature>
<dbReference type="Pfam" id="PF07690">
    <property type="entry name" value="MFS_1"/>
    <property type="match status" value="1"/>
</dbReference>
<evidence type="ECO:0000256" key="5">
    <source>
        <dbReference type="ARBA" id="ARBA00023180"/>
    </source>
</evidence>
<feature type="transmembrane region" description="Helical" evidence="7">
    <location>
        <begin position="953"/>
        <end position="973"/>
    </location>
</feature>
<gene>
    <name evidence="9" type="ORF">FocTR4_00004664</name>
</gene>
<dbReference type="InterPro" id="IPR020846">
    <property type="entry name" value="MFS_dom"/>
</dbReference>
<dbReference type="GO" id="GO:0016020">
    <property type="term" value="C:membrane"/>
    <property type="evidence" value="ECO:0007669"/>
    <property type="project" value="UniProtKB-SubCell"/>
</dbReference>
<feature type="transmembrane region" description="Helical" evidence="7">
    <location>
        <begin position="1027"/>
        <end position="1049"/>
    </location>
</feature>
<organism evidence="9 10">
    <name type="scientific">Fusarium oxysporum f. sp. cubense</name>
    <dbReference type="NCBI Taxonomy" id="61366"/>
    <lineage>
        <taxon>Eukaryota</taxon>
        <taxon>Fungi</taxon>
        <taxon>Dikarya</taxon>
        <taxon>Ascomycota</taxon>
        <taxon>Pezizomycotina</taxon>
        <taxon>Sordariomycetes</taxon>
        <taxon>Hypocreomycetidae</taxon>
        <taxon>Hypocreales</taxon>
        <taxon>Nectriaceae</taxon>
        <taxon>Fusarium</taxon>
        <taxon>Fusarium oxysporum species complex</taxon>
    </lineage>
</organism>
<dbReference type="AlphaFoldDB" id="A0A5C6TF77"/>
<evidence type="ECO:0000256" key="4">
    <source>
        <dbReference type="ARBA" id="ARBA00023136"/>
    </source>
</evidence>
<proteinExistence type="predicted"/>